<dbReference type="GO" id="GO:0016616">
    <property type="term" value="F:oxidoreductase activity, acting on the CH-OH group of donors, NAD or NADP as acceptor"/>
    <property type="evidence" value="ECO:0007669"/>
    <property type="project" value="InterPro"/>
</dbReference>
<dbReference type="InterPro" id="IPR036291">
    <property type="entry name" value="NAD(P)-bd_dom_sf"/>
</dbReference>
<evidence type="ECO:0000256" key="3">
    <source>
        <dbReference type="RuleBase" id="RU003719"/>
    </source>
</evidence>
<dbReference type="CDD" id="cd05300">
    <property type="entry name" value="2-Hacid_dh_1"/>
    <property type="match status" value="1"/>
</dbReference>
<evidence type="ECO:0000259" key="4">
    <source>
        <dbReference type="Pfam" id="PF00389"/>
    </source>
</evidence>
<dbReference type="Pfam" id="PF00389">
    <property type="entry name" value="2-Hacid_dh"/>
    <property type="match status" value="1"/>
</dbReference>
<evidence type="ECO:0000256" key="2">
    <source>
        <dbReference type="ARBA" id="ARBA00023027"/>
    </source>
</evidence>
<evidence type="ECO:0000313" key="6">
    <source>
        <dbReference type="EMBL" id="MBL6903309.1"/>
    </source>
</evidence>
<protein>
    <submittedName>
        <fullName evidence="6">D-2-hydroxyacid dehydrogenase</fullName>
    </submittedName>
</protein>
<keyword evidence="2" id="KW-0520">NAD</keyword>
<dbReference type="AlphaFoldDB" id="A0A937JDU2"/>
<dbReference type="InterPro" id="IPR006140">
    <property type="entry name" value="D-isomer_DH_NAD-bd"/>
</dbReference>
<dbReference type="PANTHER" id="PTHR43333:SF1">
    <property type="entry name" value="D-ISOMER SPECIFIC 2-HYDROXYACID DEHYDROGENASE NAD-BINDING DOMAIN-CONTAINING PROTEIN"/>
    <property type="match status" value="1"/>
</dbReference>
<dbReference type="GO" id="GO:0051287">
    <property type="term" value="F:NAD binding"/>
    <property type="evidence" value="ECO:0007669"/>
    <property type="project" value="InterPro"/>
</dbReference>
<keyword evidence="1 3" id="KW-0560">Oxidoreductase</keyword>
<feature type="domain" description="D-isomer specific 2-hydroxyacid dehydrogenase catalytic" evidence="4">
    <location>
        <begin position="59"/>
        <end position="320"/>
    </location>
</feature>
<evidence type="ECO:0000259" key="5">
    <source>
        <dbReference type="Pfam" id="PF02826"/>
    </source>
</evidence>
<dbReference type="Pfam" id="PF02826">
    <property type="entry name" value="2-Hacid_dh_C"/>
    <property type="match status" value="1"/>
</dbReference>
<comment type="similarity">
    <text evidence="3">Belongs to the D-isomer specific 2-hydroxyacid dehydrogenase family.</text>
</comment>
<gene>
    <name evidence="6" type="ORF">ISR29_03815</name>
</gene>
<dbReference type="Gene3D" id="3.40.50.720">
    <property type="entry name" value="NAD(P)-binding Rossmann-like Domain"/>
    <property type="match status" value="2"/>
</dbReference>
<dbReference type="PANTHER" id="PTHR43333">
    <property type="entry name" value="2-HACID_DH_C DOMAIN-CONTAINING PROTEIN"/>
    <property type="match status" value="1"/>
</dbReference>
<dbReference type="Proteomes" id="UP000705230">
    <property type="component" value="Unassembled WGS sequence"/>
</dbReference>
<dbReference type="EMBL" id="JADHSG010000004">
    <property type="protein sequence ID" value="MBL6903309.1"/>
    <property type="molecule type" value="Genomic_DNA"/>
</dbReference>
<dbReference type="SUPFAM" id="SSF51735">
    <property type="entry name" value="NAD(P)-binding Rossmann-fold domains"/>
    <property type="match status" value="1"/>
</dbReference>
<comment type="caution">
    <text evidence="6">The sequence shown here is derived from an EMBL/GenBank/DDBJ whole genome shotgun (WGS) entry which is preliminary data.</text>
</comment>
<reference evidence="6" key="1">
    <citation type="submission" date="2020-10" db="EMBL/GenBank/DDBJ databases">
        <title>Microbiome of the Black Sea water column analyzed by genome centric metagenomics.</title>
        <authorList>
            <person name="Cabello-Yeves P.J."/>
            <person name="Callieri C."/>
            <person name="Picazo A."/>
            <person name="Mehrshad M."/>
            <person name="Haro-Moreno J.M."/>
            <person name="Roda-Garcia J."/>
            <person name="Dzembekova N."/>
            <person name="Slabakova V."/>
            <person name="Slabakova N."/>
            <person name="Moncheva S."/>
            <person name="Rodriguez-Valera F."/>
        </authorList>
    </citation>
    <scope>NUCLEOTIDE SEQUENCE</scope>
    <source>
        <strain evidence="6">BS30m-G43</strain>
    </source>
</reference>
<evidence type="ECO:0000313" key="7">
    <source>
        <dbReference type="Proteomes" id="UP000705230"/>
    </source>
</evidence>
<dbReference type="InterPro" id="IPR006139">
    <property type="entry name" value="D-isomer_2_OHA_DH_cat_dom"/>
</dbReference>
<feature type="domain" description="D-isomer specific 2-hydroxyacid dehydrogenase NAD-binding" evidence="5">
    <location>
        <begin position="116"/>
        <end position="288"/>
    </location>
</feature>
<organism evidence="6 7">
    <name type="scientific">SAR86 cluster bacterium</name>
    <dbReference type="NCBI Taxonomy" id="2030880"/>
    <lineage>
        <taxon>Bacteria</taxon>
        <taxon>Pseudomonadati</taxon>
        <taxon>Pseudomonadota</taxon>
        <taxon>Gammaproteobacteria</taxon>
        <taxon>SAR86 cluster</taxon>
    </lineage>
</organism>
<proteinExistence type="inferred from homology"/>
<evidence type="ECO:0000256" key="1">
    <source>
        <dbReference type="ARBA" id="ARBA00023002"/>
    </source>
</evidence>
<sequence length="321" mass="35806">MKILVSNNTKQFFGDQIKQIDSSVELIAIDPNDCESPPWRNIDKCDVFYLTYEFMFAVDLNPKLTEPLINLCSEVSFIQTGYAGTDSPLIQTILKNDAQVANASGIHAIPIANYVLAQMLRWTKRIDKHIELQKNTNWEAWGGDGELTYKSILILGYGGIGQEVGRLAKSFGMQVLATKRSKFECPFADSIHHPDNTLQLIADVDFVVACLPSDKETTNIINKESLSLMKETAMLINVGRGNAVNEEDLIEALNSDQIACAALDTTKIEPLPMDSGLWTAKNCYISPHDSAHSLHAIIRMNELFCENLQNFINNKPIKNLI</sequence>
<accession>A0A937JDU2</accession>
<name>A0A937JDU2_9GAMM</name>